<protein>
    <recommendedName>
        <fullName evidence="2">GH18 domain-containing protein</fullName>
    </recommendedName>
</protein>
<dbReference type="AlphaFoldDB" id="A0A397J676"/>
<name>A0A397J676_9GLOM</name>
<evidence type="ECO:0000313" key="3">
    <source>
        <dbReference type="EMBL" id="RHZ81506.1"/>
    </source>
</evidence>
<dbReference type="Gene3D" id="3.10.50.10">
    <property type="match status" value="1"/>
</dbReference>
<dbReference type="OrthoDB" id="76388at2759"/>
<dbReference type="SUPFAM" id="SSF51445">
    <property type="entry name" value="(Trans)glycosidases"/>
    <property type="match status" value="1"/>
</dbReference>
<dbReference type="GO" id="GO:0006032">
    <property type="term" value="P:chitin catabolic process"/>
    <property type="evidence" value="ECO:0007669"/>
    <property type="project" value="TreeGrafter"/>
</dbReference>
<dbReference type="Gene3D" id="3.20.20.80">
    <property type="entry name" value="Glycosidases"/>
    <property type="match status" value="1"/>
</dbReference>
<feature type="domain" description="GH18" evidence="2">
    <location>
        <begin position="20"/>
        <end position="402"/>
    </location>
</feature>
<keyword evidence="1" id="KW-0812">Transmembrane</keyword>
<dbReference type="InterPro" id="IPR050314">
    <property type="entry name" value="Glycosyl_Hydrlase_18"/>
</dbReference>
<dbReference type="GO" id="GO:0004568">
    <property type="term" value="F:chitinase activity"/>
    <property type="evidence" value="ECO:0007669"/>
    <property type="project" value="TreeGrafter"/>
</dbReference>
<dbReference type="PROSITE" id="PS51910">
    <property type="entry name" value="GH18_2"/>
    <property type="match status" value="1"/>
</dbReference>
<dbReference type="PANTHER" id="PTHR11177">
    <property type="entry name" value="CHITINASE"/>
    <property type="match status" value="1"/>
</dbReference>
<dbReference type="GO" id="GO:0005975">
    <property type="term" value="P:carbohydrate metabolic process"/>
    <property type="evidence" value="ECO:0007669"/>
    <property type="project" value="InterPro"/>
</dbReference>
<proteinExistence type="predicted"/>
<dbReference type="InterPro" id="IPR017853">
    <property type="entry name" value="GH"/>
</dbReference>
<dbReference type="InterPro" id="IPR001223">
    <property type="entry name" value="Glyco_hydro18_cat"/>
</dbReference>
<keyword evidence="1" id="KW-0472">Membrane</keyword>
<dbReference type="Proteomes" id="UP000266861">
    <property type="component" value="Unassembled WGS sequence"/>
</dbReference>
<feature type="transmembrane region" description="Helical" evidence="1">
    <location>
        <begin position="417"/>
        <end position="442"/>
    </location>
</feature>
<keyword evidence="4" id="KW-1185">Reference proteome</keyword>
<evidence type="ECO:0000313" key="4">
    <source>
        <dbReference type="Proteomes" id="UP000266861"/>
    </source>
</evidence>
<reference evidence="3 4" key="1">
    <citation type="submission" date="2018-08" db="EMBL/GenBank/DDBJ databases">
        <title>Genome and evolution of the arbuscular mycorrhizal fungus Diversispora epigaea (formerly Glomus versiforme) and its bacterial endosymbionts.</title>
        <authorList>
            <person name="Sun X."/>
            <person name="Fei Z."/>
            <person name="Harrison M."/>
        </authorList>
    </citation>
    <scope>NUCLEOTIDE SEQUENCE [LARGE SCALE GENOMIC DNA]</scope>
    <source>
        <strain evidence="3 4">IT104</strain>
    </source>
</reference>
<gene>
    <name evidence="3" type="ORF">Glove_120g80</name>
</gene>
<dbReference type="SMART" id="SM00636">
    <property type="entry name" value="Glyco_18"/>
    <property type="match status" value="1"/>
</dbReference>
<dbReference type="EMBL" id="PQFF01000112">
    <property type="protein sequence ID" value="RHZ81506.1"/>
    <property type="molecule type" value="Genomic_DNA"/>
</dbReference>
<dbReference type="GO" id="GO:0008061">
    <property type="term" value="F:chitin binding"/>
    <property type="evidence" value="ECO:0007669"/>
    <property type="project" value="InterPro"/>
</dbReference>
<evidence type="ECO:0000256" key="1">
    <source>
        <dbReference type="SAM" id="Phobius"/>
    </source>
</evidence>
<keyword evidence="1" id="KW-1133">Transmembrane helix</keyword>
<dbReference type="GO" id="GO:0005576">
    <property type="term" value="C:extracellular region"/>
    <property type="evidence" value="ECO:0007669"/>
    <property type="project" value="TreeGrafter"/>
</dbReference>
<evidence type="ECO:0000259" key="2">
    <source>
        <dbReference type="PROSITE" id="PS51910"/>
    </source>
</evidence>
<dbReference type="InterPro" id="IPR011583">
    <property type="entry name" value="Chitinase_II/V-like_cat"/>
</dbReference>
<sequence>MRWDPLCPSSVATRQEKNSKITVGYIYGYNYDYKFEASALPWNVTHLNWIAFESDDTSNKEIPLSGSHTYLNTTVQYRNVNKINTKIFLAIVLSGDININNKFKDKDPFASNTTERASFVNNVINFVHKFELDGVDLEYPDRYGCGKWNGSENFIPLVDELSSALKVISKTLSITVGNNPIQGLNIGSTEFINVMPYRQNEISNTTGPSITLDQISNIMDDWSKTVEPKKLILGVVLYGVIELTMPIEGNLESNSTAPLDITADIKYSVFGGSFSSDYDATSSYYDVCSFKEVYYLNVGSCQAIRSKSGPLLSSCTAQNGWTRVFDDNVKSTYLYKVYNTSLVVGSPNPLTTYYYVTYEDSQSIQHKLKLITDKSYGGIALDGMEDGCEDMISAVESIFPLDGFNPPNTSTGSGTNALSVIIIIIVCLVFCGCCGGGGKVYYDKYGNQYVRR</sequence>
<organism evidence="3 4">
    <name type="scientific">Diversispora epigaea</name>
    <dbReference type="NCBI Taxonomy" id="1348612"/>
    <lineage>
        <taxon>Eukaryota</taxon>
        <taxon>Fungi</taxon>
        <taxon>Fungi incertae sedis</taxon>
        <taxon>Mucoromycota</taxon>
        <taxon>Glomeromycotina</taxon>
        <taxon>Glomeromycetes</taxon>
        <taxon>Diversisporales</taxon>
        <taxon>Diversisporaceae</taxon>
        <taxon>Diversispora</taxon>
    </lineage>
</organism>
<comment type="caution">
    <text evidence="3">The sequence shown here is derived from an EMBL/GenBank/DDBJ whole genome shotgun (WGS) entry which is preliminary data.</text>
</comment>
<accession>A0A397J676</accession>
<dbReference type="STRING" id="1348612.A0A397J676"/>
<dbReference type="PANTHER" id="PTHR11177:SF317">
    <property type="entry name" value="CHITINASE 12-RELATED"/>
    <property type="match status" value="1"/>
</dbReference>
<dbReference type="Pfam" id="PF00704">
    <property type="entry name" value="Glyco_hydro_18"/>
    <property type="match status" value="1"/>
</dbReference>
<dbReference type="InterPro" id="IPR029070">
    <property type="entry name" value="Chitinase_insertion_sf"/>
</dbReference>